<feature type="signal peptide" evidence="4">
    <location>
        <begin position="1"/>
        <end position="19"/>
    </location>
</feature>
<dbReference type="EMBL" id="JARJCW010000004">
    <property type="protein sequence ID" value="KAJ7225347.1"/>
    <property type="molecule type" value="Genomic_DNA"/>
</dbReference>
<dbReference type="GO" id="GO:0030246">
    <property type="term" value="F:carbohydrate binding"/>
    <property type="evidence" value="ECO:0007669"/>
    <property type="project" value="InterPro"/>
</dbReference>
<dbReference type="PANTHER" id="PTHR38481">
    <property type="entry name" value="HYALURONATE LYASE"/>
    <property type="match status" value="1"/>
</dbReference>
<dbReference type="InterPro" id="IPR011071">
    <property type="entry name" value="Lyase_8-like_C"/>
</dbReference>
<name>A0AAD7E2K5_9AGAR</name>
<evidence type="ECO:0000256" key="4">
    <source>
        <dbReference type="SAM" id="SignalP"/>
    </source>
</evidence>
<dbReference type="Gene3D" id="2.60.220.10">
    <property type="entry name" value="Polysaccharide lyase family 8-like, C-terminal"/>
    <property type="match status" value="1"/>
</dbReference>
<dbReference type="InterPro" id="IPR012970">
    <property type="entry name" value="Lyase_8_alpha_N"/>
</dbReference>
<evidence type="ECO:0000259" key="6">
    <source>
        <dbReference type="Pfam" id="PF02884"/>
    </source>
</evidence>
<comment type="similarity">
    <text evidence="1">Belongs to the polysaccharide lyase 8 family.</text>
</comment>
<dbReference type="SUPFAM" id="SSF48230">
    <property type="entry name" value="Chondroitin AC/alginate lyase"/>
    <property type="match status" value="1"/>
</dbReference>
<sequence>MKTLPFIFYLSTLSSASTALRGSLLSSASVAASASSAKTAPLSVSTSNAASTVASSIVASSIVVTSARSSTTTTVTGSAQPSSTPIDPATAQDIQTLIQRRLSNIVGELTNATFIGSWLDTLNATGEWPDVDYTTGCPAQRANWPAELHWNRISTMAGAWHGGLAGAEQYASDPELRAAITLAMDFWFTNDFTNPACLDSGGTATCPCGTPGFWNTNWFPNIIGTPELVSITCLLLNDTLSDSEIGTCINMTSRAYHTFIVPANQVGVLTGANLLDVAKIGIDLALLTSNVSLLTDAYSRVHNELMIKTPSRADGIRPDGSFGQASLKAKFHHSGILYNGNYGFTNDVVDLEVEAGGTQFQATSASQTALATLLTGDHWMIYENVIAGVLHWDFSVLGRFIAFPATDITQATASILLNLTKIDTLGQEWGSSPIVDFASSLSKNSTSANAGNLNGNKMFYDNDYMVQRGSNYVTTLKMYSTRSENTECTNLANPFGFHLSDGALRTYLRGDDYEDIAAAMDWNLIPGITTDYGATPLNCAQTGAVGIENYVGGVSDGRLGIATMRYTNPLTKNFHFQKTWFFMDDDVQLVMISNISSTSNASVVSVLDQKRHKGSIILNSSDKVTASTVQDGSSTQSLWHDNVGYSFASSPASAFSLSVDVGEKTGDWAVIGTSTAPPITVDLFAAWLVHEAQNVSLAYTIYPGVDFDTFTKKSSQNQARVVQNDGSVSAALDLTSLTAMAVFWTAGGGTVNFAPSSPAAFTISTNGTAAVMLDLKSGVVTVSDPTQTLSAVSVTLKVAAGNMPGHSVGLSETFVFVLPSATSGTAGSSVSRNVF</sequence>
<dbReference type="GO" id="GO:0005576">
    <property type="term" value="C:extracellular region"/>
    <property type="evidence" value="ECO:0007669"/>
    <property type="project" value="InterPro"/>
</dbReference>
<dbReference type="SUPFAM" id="SSF49863">
    <property type="entry name" value="Hyaluronate lyase-like, C-terminal domain"/>
    <property type="match status" value="1"/>
</dbReference>
<dbReference type="InterPro" id="IPR008929">
    <property type="entry name" value="Chondroitin_lyas"/>
</dbReference>
<keyword evidence="3 8" id="KW-0456">Lyase</keyword>
<evidence type="ECO:0000313" key="9">
    <source>
        <dbReference type="Proteomes" id="UP001219525"/>
    </source>
</evidence>
<dbReference type="SUPFAM" id="SSF74650">
    <property type="entry name" value="Galactose mutarotase-like"/>
    <property type="match status" value="1"/>
</dbReference>
<evidence type="ECO:0000256" key="3">
    <source>
        <dbReference type="ARBA" id="ARBA00023239"/>
    </source>
</evidence>
<gene>
    <name evidence="8" type="ORF">GGX14DRAFT_349598</name>
</gene>
<dbReference type="Pfam" id="PF08124">
    <property type="entry name" value="Lyase_8_N"/>
    <property type="match status" value="1"/>
</dbReference>
<evidence type="ECO:0000256" key="2">
    <source>
        <dbReference type="ARBA" id="ARBA00022729"/>
    </source>
</evidence>
<accession>A0AAD7E2K5</accession>
<dbReference type="AlphaFoldDB" id="A0AAD7E2K5"/>
<dbReference type="InterPro" id="IPR014718">
    <property type="entry name" value="GH-type_carb-bd"/>
</dbReference>
<keyword evidence="9" id="KW-1185">Reference proteome</keyword>
<organism evidence="8 9">
    <name type="scientific">Mycena pura</name>
    <dbReference type="NCBI Taxonomy" id="153505"/>
    <lineage>
        <taxon>Eukaryota</taxon>
        <taxon>Fungi</taxon>
        <taxon>Dikarya</taxon>
        <taxon>Basidiomycota</taxon>
        <taxon>Agaricomycotina</taxon>
        <taxon>Agaricomycetes</taxon>
        <taxon>Agaricomycetidae</taxon>
        <taxon>Agaricales</taxon>
        <taxon>Marasmiineae</taxon>
        <taxon>Mycenaceae</taxon>
        <taxon>Mycena</taxon>
    </lineage>
</organism>
<reference evidence="8" key="1">
    <citation type="submission" date="2023-03" db="EMBL/GenBank/DDBJ databases">
        <title>Massive genome expansion in bonnet fungi (Mycena s.s.) driven by repeated elements and novel gene families across ecological guilds.</title>
        <authorList>
            <consortium name="Lawrence Berkeley National Laboratory"/>
            <person name="Harder C.B."/>
            <person name="Miyauchi S."/>
            <person name="Viragh M."/>
            <person name="Kuo A."/>
            <person name="Thoen E."/>
            <person name="Andreopoulos B."/>
            <person name="Lu D."/>
            <person name="Skrede I."/>
            <person name="Drula E."/>
            <person name="Henrissat B."/>
            <person name="Morin E."/>
            <person name="Kohler A."/>
            <person name="Barry K."/>
            <person name="LaButti K."/>
            <person name="Morin E."/>
            <person name="Salamov A."/>
            <person name="Lipzen A."/>
            <person name="Mereny Z."/>
            <person name="Hegedus B."/>
            <person name="Baldrian P."/>
            <person name="Stursova M."/>
            <person name="Weitz H."/>
            <person name="Taylor A."/>
            <person name="Grigoriev I.V."/>
            <person name="Nagy L.G."/>
            <person name="Martin F."/>
            <person name="Kauserud H."/>
        </authorList>
    </citation>
    <scope>NUCLEOTIDE SEQUENCE</scope>
    <source>
        <strain evidence="8">9144</strain>
    </source>
</reference>
<dbReference type="Pfam" id="PF02884">
    <property type="entry name" value="Lyase_8_C"/>
    <property type="match status" value="1"/>
</dbReference>
<feature type="domain" description="Polysaccharide lyase family 8 C-terminal" evidence="6">
    <location>
        <begin position="720"/>
        <end position="792"/>
    </location>
</feature>
<dbReference type="GO" id="GO:0016837">
    <property type="term" value="F:carbon-oxygen lyase activity, acting on polysaccharides"/>
    <property type="evidence" value="ECO:0007669"/>
    <property type="project" value="UniProtKB-ARBA"/>
</dbReference>
<feature type="chain" id="PRO_5042006434" evidence="4">
    <location>
        <begin position="20"/>
        <end position="835"/>
    </location>
</feature>
<feature type="domain" description="Polysaccharide lyase family 8 central" evidence="5">
    <location>
        <begin position="456"/>
        <end position="706"/>
    </location>
</feature>
<dbReference type="GO" id="GO:0005975">
    <property type="term" value="P:carbohydrate metabolic process"/>
    <property type="evidence" value="ECO:0007669"/>
    <property type="project" value="InterPro"/>
</dbReference>
<feature type="domain" description="Polysaccharide lyase 8 N-terminal alpha-helical" evidence="7">
    <location>
        <begin position="122"/>
        <end position="343"/>
    </location>
</feature>
<keyword evidence="2 4" id="KW-0732">Signal</keyword>
<proteinExistence type="inferred from homology"/>
<dbReference type="Proteomes" id="UP001219525">
    <property type="component" value="Unassembled WGS sequence"/>
</dbReference>
<evidence type="ECO:0000259" key="5">
    <source>
        <dbReference type="Pfam" id="PF02278"/>
    </source>
</evidence>
<evidence type="ECO:0000313" key="8">
    <source>
        <dbReference type="EMBL" id="KAJ7225347.1"/>
    </source>
</evidence>
<dbReference type="InterPro" id="IPR011013">
    <property type="entry name" value="Gal_mutarotase_sf_dom"/>
</dbReference>
<dbReference type="InterPro" id="IPR003159">
    <property type="entry name" value="Lyase_8_central_dom"/>
</dbReference>
<dbReference type="InterPro" id="IPR038970">
    <property type="entry name" value="Lyase_8"/>
</dbReference>
<comment type="caution">
    <text evidence="8">The sequence shown here is derived from an EMBL/GenBank/DDBJ whole genome shotgun (WGS) entry which is preliminary data.</text>
</comment>
<protein>
    <submittedName>
        <fullName evidence="8">Polysaccharide lyase family 8 protein</fullName>
    </submittedName>
</protein>
<dbReference type="Gene3D" id="2.70.98.10">
    <property type="match status" value="1"/>
</dbReference>
<dbReference type="Pfam" id="PF02278">
    <property type="entry name" value="Lyase_8"/>
    <property type="match status" value="1"/>
</dbReference>
<dbReference type="InterPro" id="IPR004103">
    <property type="entry name" value="Lyase_8_C"/>
</dbReference>
<evidence type="ECO:0000256" key="1">
    <source>
        <dbReference type="ARBA" id="ARBA00006699"/>
    </source>
</evidence>
<dbReference type="Gene3D" id="1.50.10.100">
    <property type="entry name" value="Chondroitin AC/alginate lyase"/>
    <property type="match status" value="1"/>
</dbReference>
<evidence type="ECO:0000259" key="7">
    <source>
        <dbReference type="Pfam" id="PF08124"/>
    </source>
</evidence>
<dbReference type="PANTHER" id="PTHR38481:SF1">
    <property type="entry name" value="HYALURONATE LYASE"/>
    <property type="match status" value="1"/>
</dbReference>